<organism evidence="2 3">
    <name type="scientific">Cotesia congregata</name>
    <name type="common">Parasitoid wasp</name>
    <name type="synonym">Apanteles congregatus</name>
    <dbReference type="NCBI Taxonomy" id="51543"/>
    <lineage>
        <taxon>Eukaryota</taxon>
        <taxon>Metazoa</taxon>
        <taxon>Ecdysozoa</taxon>
        <taxon>Arthropoda</taxon>
        <taxon>Hexapoda</taxon>
        <taxon>Insecta</taxon>
        <taxon>Pterygota</taxon>
        <taxon>Neoptera</taxon>
        <taxon>Endopterygota</taxon>
        <taxon>Hymenoptera</taxon>
        <taxon>Apocrita</taxon>
        <taxon>Ichneumonoidea</taxon>
        <taxon>Braconidae</taxon>
        <taxon>Microgastrinae</taxon>
        <taxon>Cotesia</taxon>
    </lineage>
</organism>
<dbReference type="Gene3D" id="2.40.128.20">
    <property type="match status" value="1"/>
</dbReference>
<gene>
    <name evidence="2" type="ORF">HICCMSTLAB_LOCUS1943</name>
</gene>
<evidence type="ECO:0000313" key="2">
    <source>
        <dbReference type="EMBL" id="CAG5075950.1"/>
    </source>
</evidence>
<dbReference type="OrthoDB" id="565904at2759"/>
<accession>A0A8J2EDB5</accession>
<feature type="signal peptide" evidence="1">
    <location>
        <begin position="1"/>
        <end position="18"/>
    </location>
</feature>
<evidence type="ECO:0000256" key="1">
    <source>
        <dbReference type="SAM" id="SignalP"/>
    </source>
</evidence>
<feature type="chain" id="PRO_5035164833" evidence="1">
    <location>
        <begin position="19"/>
        <end position="184"/>
    </location>
</feature>
<dbReference type="AlphaFoldDB" id="A0A8J2EDB5"/>
<sequence>MFFVKIAVMYLILGVSFAQVRVPGSCPNITGTNHNGYRGSGLWYEYATTQDKFKNTTRCIQYHMYLPKNGVIFALVSVISKKTSVLLEVEAEVTMSKPDNMMHTIVRDPILGLQPILFFYIEEVYDNYLITWNCNNYGSYNEQAMTIYTRQANPTTNVIRKAQQLALRMGLPQGKFIKYDNNCN</sequence>
<dbReference type="Proteomes" id="UP000786811">
    <property type="component" value="Unassembled WGS sequence"/>
</dbReference>
<keyword evidence="3" id="KW-1185">Reference proteome</keyword>
<keyword evidence="1" id="KW-0732">Signal</keyword>
<dbReference type="EMBL" id="CAJNRD030001116">
    <property type="protein sequence ID" value="CAG5075950.1"/>
    <property type="molecule type" value="Genomic_DNA"/>
</dbReference>
<evidence type="ECO:0000313" key="3">
    <source>
        <dbReference type="Proteomes" id="UP000786811"/>
    </source>
</evidence>
<proteinExistence type="predicted"/>
<protein>
    <submittedName>
        <fullName evidence="2">Uncharacterized protein</fullName>
    </submittedName>
</protein>
<dbReference type="InterPro" id="IPR012674">
    <property type="entry name" value="Calycin"/>
</dbReference>
<name>A0A8J2EDB5_COTCN</name>
<reference evidence="2" key="1">
    <citation type="submission" date="2021-04" db="EMBL/GenBank/DDBJ databases">
        <authorList>
            <person name="Chebbi M.A.C M."/>
        </authorList>
    </citation>
    <scope>NUCLEOTIDE SEQUENCE</scope>
</reference>
<comment type="caution">
    <text evidence="2">The sequence shown here is derived from an EMBL/GenBank/DDBJ whole genome shotgun (WGS) entry which is preliminary data.</text>
</comment>
<dbReference type="SUPFAM" id="SSF50814">
    <property type="entry name" value="Lipocalins"/>
    <property type="match status" value="1"/>
</dbReference>